<dbReference type="GO" id="GO:0005634">
    <property type="term" value="C:nucleus"/>
    <property type="evidence" value="ECO:0007669"/>
    <property type="project" value="UniProtKB-SubCell"/>
</dbReference>
<protein>
    <submittedName>
        <fullName evidence="10">Fungal-specific transcription factor domain-containing protein</fullName>
    </submittedName>
</protein>
<dbReference type="GO" id="GO:0043565">
    <property type="term" value="F:sequence-specific DNA binding"/>
    <property type="evidence" value="ECO:0007669"/>
    <property type="project" value="TreeGrafter"/>
</dbReference>
<feature type="coiled-coil region" evidence="8">
    <location>
        <begin position="61"/>
        <end position="95"/>
    </location>
</feature>
<dbReference type="GO" id="GO:0006351">
    <property type="term" value="P:DNA-templated transcription"/>
    <property type="evidence" value="ECO:0007669"/>
    <property type="project" value="InterPro"/>
</dbReference>
<evidence type="ECO:0000256" key="3">
    <source>
        <dbReference type="ARBA" id="ARBA00022833"/>
    </source>
</evidence>
<dbReference type="CDD" id="cd12148">
    <property type="entry name" value="fungal_TF_MHR"/>
    <property type="match status" value="1"/>
</dbReference>
<organism evidence="10 11">
    <name type="scientific">Aspergillus pseudotamarii</name>
    <dbReference type="NCBI Taxonomy" id="132259"/>
    <lineage>
        <taxon>Eukaryota</taxon>
        <taxon>Fungi</taxon>
        <taxon>Dikarya</taxon>
        <taxon>Ascomycota</taxon>
        <taxon>Pezizomycotina</taxon>
        <taxon>Eurotiomycetes</taxon>
        <taxon>Eurotiomycetidae</taxon>
        <taxon>Eurotiales</taxon>
        <taxon>Aspergillaceae</taxon>
        <taxon>Aspergillus</taxon>
        <taxon>Aspergillus subgen. Circumdati</taxon>
    </lineage>
</organism>
<comment type="subcellular location">
    <subcellularLocation>
        <location evidence="1">Nucleus</location>
    </subcellularLocation>
</comment>
<dbReference type="RefSeq" id="XP_031914948.1">
    <property type="nucleotide sequence ID" value="XM_032063555.1"/>
</dbReference>
<dbReference type="GeneID" id="43647765"/>
<keyword evidence="7" id="KW-0539">Nucleus</keyword>
<keyword evidence="2" id="KW-0479">Metal-binding</keyword>
<name>A0A5N6SW44_ASPPS</name>
<sequence>MSENVSPPAPRRRRRGMPRSVAACQRCRRRKQKCDGIVPTCGPCAAVSATCIMSGRLMIQQTNLSAECVSLRSQLAAAEQRGKELYNKCHQLETKISNILVSSRPVISGISSPGGSLVAQTVSETISQSDQVRSNPDNRLTSRILTPTFSIKSNLRGVHRGAMSSAWELWGDDTDTEVPEVSASDLNSDAYFTLANEFFDRRWPYLPILHRKSFFDNHLTPFLTKSDMKPLSNFLVNIVCAIASTEKPARSSSQIGYRVLFREAVKDLHLVMSSENFDCIQCLLLLCMYGHNEPQSVNMWYTTGLSLNLAISIDLHRKESISELNIKEAEMCKRVFWSAYVMGCSVAINMARPLGIRESDISMPLPLQMTDTQLDESIQSPYVEQTLIPSVADTSTFIHIIKLRRINAAIYTVFHSIKSTLTDRAELDRLRSGYFMELNQWLTTAPRYVQTLSTFQSTEWFQIAFHHAVLSLYRPSRAVPMPSSDDLRLCTESSIGLISSYSALYARNRIKYTFVAIHSLFMAALTMLYSLRASAPIRRELSKGVIKTNILTFLNIFRGISDGRMVGEKCCAIVERLGDSILSLFENENQADVNIDIEFLTWFGLQMNTSTSQMTDTGLTTHPQGSPPHFPDVQVDLPWVDLFTDGIDMGAADIWSTLF</sequence>
<dbReference type="GO" id="GO:0008270">
    <property type="term" value="F:zinc ion binding"/>
    <property type="evidence" value="ECO:0007669"/>
    <property type="project" value="InterPro"/>
</dbReference>
<keyword evidence="6" id="KW-0804">Transcription</keyword>
<evidence type="ECO:0000256" key="2">
    <source>
        <dbReference type="ARBA" id="ARBA00022723"/>
    </source>
</evidence>
<keyword evidence="11" id="KW-1185">Reference proteome</keyword>
<evidence type="ECO:0000313" key="10">
    <source>
        <dbReference type="EMBL" id="KAE8138885.1"/>
    </source>
</evidence>
<evidence type="ECO:0000256" key="1">
    <source>
        <dbReference type="ARBA" id="ARBA00004123"/>
    </source>
</evidence>
<keyword evidence="5" id="KW-0238">DNA-binding</keyword>
<dbReference type="OrthoDB" id="189997at2759"/>
<dbReference type="Pfam" id="PF04082">
    <property type="entry name" value="Fungal_trans"/>
    <property type="match status" value="1"/>
</dbReference>
<dbReference type="InterPro" id="IPR001138">
    <property type="entry name" value="Zn2Cys6_DnaBD"/>
</dbReference>
<accession>A0A5N6SW44</accession>
<dbReference type="CDD" id="cd00067">
    <property type="entry name" value="GAL4"/>
    <property type="match status" value="1"/>
</dbReference>
<evidence type="ECO:0000313" key="11">
    <source>
        <dbReference type="Proteomes" id="UP000325672"/>
    </source>
</evidence>
<dbReference type="SMART" id="SM00066">
    <property type="entry name" value="GAL4"/>
    <property type="match status" value="1"/>
</dbReference>
<dbReference type="PANTHER" id="PTHR47782">
    <property type="entry name" value="ZN(II)2CYS6 TRANSCRIPTION FACTOR (EUROFUNG)-RELATED"/>
    <property type="match status" value="1"/>
</dbReference>
<evidence type="ECO:0000256" key="4">
    <source>
        <dbReference type="ARBA" id="ARBA00023015"/>
    </source>
</evidence>
<keyword evidence="8" id="KW-0175">Coiled coil</keyword>
<dbReference type="InterPro" id="IPR007219">
    <property type="entry name" value="XnlR_reg_dom"/>
</dbReference>
<evidence type="ECO:0000256" key="5">
    <source>
        <dbReference type="ARBA" id="ARBA00023125"/>
    </source>
</evidence>
<dbReference type="Gene3D" id="4.10.240.10">
    <property type="entry name" value="Zn(2)-C6 fungal-type DNA-binding domain"/>
    <property type="match status" value="1"/>
</dbReference>
<proteinExistence type="predicted"/>
<evidence type="ECO:0000256" key="7">
    <source>
        <dbReference type="ARBA" id="ARBA00023242"/>
    </source>
</evidence>
<dbReference type="PROSITE" id="PS00463">
    <property type="entry name" value="ZN2_CY6_FUNGAL_1"/>
    <property type="match status" value="1"/>
</dbReference>
<dbReference type="GO" id="GO:0000981">
    <property type="term" value="F:DNA-binding transcription factor activity, RNA polymerase II-specific"/>
    <property type="evidence" value="ECO:0007669"/>
    <property type="project" value="InterPro"/>
</dbReference>
<dbReference type="Proteomes" id="UP000325672">
    <property type="component" value="Unassembled WGS sequence"/>
</dbReference>
<evidence type="ECO:0000256" key="6">
    <source>
        <dbReference type="ARBA" id="ARBA00023163"/>
    </source>
</evidence>
<evidence type="ECO:0000256" key="8">
    <source>
        <dbReference type="SAM" id="Coils"/>
    </source>
</evidence>
<feature type="domain" description="Zn(2)-C6 fungal-type" evidence="9">
    <location>
        <begin position="23"/>
        <end position="53"/>
    </location>
</feature>
<dbReference type="GO" id="GO:0045944">
    <property type="term" value="P:positive regulation of transcription by RNA polymerase II"/>
    <property type="evidence" value="ECO:0007669"/>
    <property type="project" value="TreeGrafter"/>
</dbReference>
<keyword evidence="4" id="KW-0805">Transcription regulation</keyword>
<reference evidence="10 11" key="1">
    <citation type="submission" date="2019-04" db="EMBL/GenBank/DDBJ databases">
        <title>Friends and foes A comparative genomics study of 23 Aspergillus species from section Flavi.</title>
        <authorList>
            <consortium name="DOE Joint Genome Institute"/>
            <person name="Kjaerbolling I."/>
            <person name="Vesth T."/>
            <person name="Frisvad J.C."/>
            <person name="Nybo J.L."/>
            <person name="Theobald S."/>
            <person name="Kildgaard S."/>
            <person name="Isbrandt T."/>
            <person name="Kuo A."/>
            <person name="Sato A."/>
            <person name="Lyhne E.K."/>
            <person name="Kogle M.E."/>
            <person name="Wiebenga A."/>
            <person name="Kun R.S."/>
            <person name="Lubbers R.J."/>
            <person name="Makela M.R."/>
            <person name="Barry K."/>
            <person name="Chovatia M."/>
            <person name="Clum A."/>
            <person name="Daum C."/>
            <person name="Haridas S."/>
            <person name="He G."/>
            <person name="LaButti K."/>
            <person name="Lipzen A."/>
            <person name="Mondo S."/>
            <person name="Riley R."/>
            <person name="Salamov A."/>
            <person name="Simmons B.A."/>
            <person name="Magnuson J.K."/>
            <person name="Henrissat B."/>
            <person name="Mortensen U.H."/>
            <person name="Larsen T.O."/>
            <person name="Devries R.P."/>
            <person name="Grigoriev I.V."/>
            <person name="Machida M."/>
            <person name="Baker S.E."/>
            <person name="Andersen M.R."/>
        </authorList>
    </citation>
    <scope>NUCLEOTIDE SEQUENCE [LARGE SCALE GENOMIC DNA]</scope>
    <source>
        <strain evidence="10 11">CBS 117625</strain>
    </source>
</reference>
<dbReference type="InterPro" id="IPR036864">
    <property type="entry name" value="Zn2-C6_fun-type_DNA-bd_sf"/>
</dbReference>
<dbReference type="SUPFAM" id="SSF57701">
    <property type="entry name" value="Zn2/Cys6 DNA-binding domain"/>
    <property type="match status" value="1"/>
</dbReference>
<dbReference type="Pfam" id="PF00172">
    <property type="entry name" value="Zn_clus"/>
    <property type="match status" value="1"/>
</dbReference>
<gene>
    <name evidence="10" type="ORF">BDV38DRAFT_56396</name>
</gene>
<dbReference type="SMART" id="SM00906">
    <property type="entry name" value="Fungal_trans"/>
    <property type="match status" value="1"/>
</dbReference>
<dbReference type="EMBL" id="ML743568">
    <property type="protein sequence ID" value="KAE8138885.1"/>
    <property type="molecule type" value="Genomic_DNA"/>
</dbReference>
<dbReference type="PROSITE" id="PS50048">
    <property type="entry name" value="ZN2_CY6_FUNGAL_2"/>
    <property type="match status" value="1"/>
</dbReference>
<evidence type="ECO:0000259" key="9">
    <source>
        <dbReference type="PROSITE" id="PS50048"/>
    </source>
</evidence>
<keyword evidence="3" id="KW-0862">Zinc</keyword>
<dbReference type="PANTHER" id="PTHR47782:SF12">
    <property type="entry name" value="ZN(II)2CYS6 TRANSCRIPTION FACTOR (EUROFUNG)"/>
    <property type="match status" value="1"/>
</dbReference>
<dbReference type="InterPro" id="IPR052202">
    <property type="entry name" value="Yeast_MetPath_Reg"/>
</dbReference>
<dbReference type="AlphaFoldDB" id="A0A5N6SW44"/>